<dbReference type="PANTHER" id="PTHR11078:SF3">
    <property type="entry name" value="ANTITERMINATION NUSB DOMAIN-CONTAINING PROTEIN"/>
    <property type="match status" value="1"/>
</dbReference>
<dbReference type="Pfam" id="PF01029">
    <property type="entry name" value="NusB"/>
    <property type="match status" value="1"/>
</dbReference>
<comment type="caution">
    <text evidence="8">The sequence shown here is derived from an EMBL/GenBank/DDBJ whole genome shotgun (WGS) entry which is preliminary data.</text>
</comment>
<reference evidence="8 9" key="1">
    <citation type="submission" date="2016-05" db="EMBL/GenBank/DDBJ databases">
        <title>Draft genome sequence of a porcine commensal Rothia nasimurium.</title>
        <authorList>
            <person name="Gaiser R.A."/>
            <person name="Van Baarlen P."/>
            <person name="Wells J.M."/>
        </authorList>
    </citation>
    <scope>NUCLEOTIDE SEQUENCE [LARGE SCALE GENOMIC DNA]</scope>
    <source>
        <strain evidence="8 9">PT-32</strain>
    </source>
</reference>
<evidence type="ECO:0000256" key="1">
    <source>
        <dbReference type="ARBA" id="ARBA00005952"/>
    </source>
</evidence>
<dbReference type="PANTHER" id="PTHR11078">
    <property type="entry name" value="N UTILIZATION SUBSTANCE PROTEIN B-RELATED"/>
    <property type="match status" value="1"/>
</dbReference>
<dbReference type="GO" id="GO:0003723">
    <property type="term" value="F:RNA binding"/>
    <property type="evidence" value="ECO:0007669"/>
    <property type="project" value="UniProtKB-UniRule"/>
</dbReference>
<name>A0A1Y1RRK2_9MICC</name>
<keyword evidence="5 6" id="KW-0804">Transcription</keyword>
<dbReference type="Proteomes" id="UP000192359">
    <property type="component" value="Unassembled WGS sequence"/>
</dbReference>
<protein>
    <recommendedName>
        <fullName evidence="6">Transcription antitermination protein NusB</fullName>
    </recommendedName>
    <alternativeName>
        <fullName evidence="6">Antitermination factor NusB</fullName>
    </alternativeName>
</protein>
<dbReference type="GO" id="GO:0005829">
    <property type="term" value="C:cytosol"/>
    <property type="evidence" value="ECO:0007669"/>
    <property type="project" value="TreeGrafter"/>
</dbReference>
<dbReference type="AlphaFoldDB" id="A0A1Y1RRK2"/>
<gene>
    <name evidence="6" type="primary">nusB</name>
    <name evidence="8" type="ORF">A7979_00485</name>
</gene>
<proteinExistence type="inferred from homology"/>
<accession>A0A1Y1RRK2</accession>
<dbReference type="NCBIfam" id="TIGR01951">
    <property type="entry name" value="nusB"/>
    <property type="match status" value="1"/>
</dbReference>
<evidence type="ECO:0000313" key="8">
    <source>
        <dbReference type="EMBL" id="ORC22032.1"/>
    </source>
</evidence>
<dbReference type="InterPro" id="IPR035926">
    <property type="entry name" value="NusB-like_sf"/>
</dbReference>
<evidence type="ECO:0000313" key="9">
    <source>
        <dbReference type="Proteomes" id="UP000192359"/>
    </source>
</evidence>
<evidence type="ECO:0000256" key="2">
    <source>
        <dbReference type="ARBA" id="ARBA00022814"/>
    </source>
</evidence>
<comment type="similarity">
    <text evidence="1 6">Belongs to the NusB family.</text>
</comment>
<evidence type="ECO:0000256" key="5">
    <source>
        <dbReference type="ARBA" id="ARBA00023163"/>
    </source>
</evidence>
<feature type="domain" description="NusB/RsmB/TIM44" evidence="7">
    <location>
        <begin position="6"/>
        <end position="127"/>
    </location>
</feature>
<dbReference type="OrthoDB" id="3528057at2"/>
<organism evidence="8 9">
    <name type="scientific">Rothia nasimurium</name>
    <dbReference type="NCBI Taxonomy" id="85336"/>
    <lineage>
        <taxon>Bacteria</taxon>
        <taxon>Bacillati</taxon>
        <taxon>Actinomycetota</taxon>
        <taxon>Actinomycetes</taxon>
        <taxon>Micrococcales</taxon>
        <taxon>Micrococcaceae</taxon>
        <taxon>Rothia</taxon>
    </lineage>
</organism>
<keyword evidence="3 6" id="KW-0694">RNA-binding</keyword>
<dbReference type="RefSeq" id="WP_083091082.1">
    <property type="nucleotide sequence ID" value="NZ_LXWF01000011.1"/>
</dbReference>
<keyword evidence="4 6" id="KW-0805">Transcription regulation</keyword>
<keyword evidence="9" id="KW-1185">Reference proteome</keyword>
<evidence type="ECO:0000256" key="4">
    <source>
        <dbReference type="ARBA" id="ARBA00023015"/>
    </source>
</evidence>
<dbReference type="SUPFAM" id="SSF48013">
    <property type="entry name" value="NusB-like"/>
    <property type="match status" value="1"/>
</dbReference>
<dbReference type="GO" id="GO:0031564">
    <property type="term" value="P:transcription antitermination"/>
    <property type="evidence" value="ECO:0007669"/>
    <property type="project" value="UniProtKB-KW"/>
</dbReference>
<evidence type="ECO:0000256" key="3">
    <source>
        <dbReference type="ARBA" id="ARBA00022884"/>
    </source>
</evidence>
<dbReference type="InterPro" id="IPR011605">
    <property type="entry name" value="NusB_fam"/>
</dbReference>
<comment type="function">
    <text evidence="6">Involved in transcription antitermination. Required for transcription of ribosomal RNA (rRNA) genes. Binds specifically to the boxA antiterminator sequence of the ribosomal RNA (rrn) operons.</text>
</comment>
<dbReference type="EMBL" id="LXWF01000011">
    <property type="protein sequence ID" value="ORC22032.1"/>
    <property type="molecule type" value="Genomic_DNA"/>
</dbReference>
<sequence length="136" mass="15561">MNSRTKARLRALEVLFEADQRGDDIIDVLVRRRAYTAAQISLYSEQIVRGVRDHDEEIREYIETYAQDWTMDRMPSVDRVALRLGAWELLFNDEIPDAVAISEATGLVRLLSTGDSPKFVNGLLDRLRQVKPTLLA</sequence>
<evidence type="ECO:0000256" key="6">
    <source>
        <dbReference type="HAMAP-Rule" id="MF_00073"/>
    </source>
</evidence>
<dbReference type="Gene3D" id="1.10.940.10">
    <property type="entry name" value="NusB-like"/>
    <property type="match status" value="1"/>
</dbReference>
<dbReference type="GO" id="GO:0006353">
    <property type="term" value="P:DNA-templated transcription termination"/>
    <property type="evidence" value="ECO:0007669"/>
    <property type="project" value="UniProtKB-UniRule"/>
</dbReference>
<dbReference type="HAMAP" id="MF_00073">
    <property type="entry name" value="NusB"/>
    <property type="match status" value="1"/>
</dbReference>
<keyword evidence="2 6" id="KW-0889">Transcription antitermination</keyword>
<evidence type="ECO:0000259" key="7">
    <source>
        <dbReference type="Pfam" id="PF01029"/>
    </source>
</evidence>
<dbReference type="InterPro" id="IPR006027">
    <property type="entry name" value="NusB_RsmB_TIM44"/>
</dbReference>